<feature type="transmembrane region" description="Helical" evidence="6">
    <location>
        <begin position="187"/>
        <end position="207"/>
    </location>
</feature>
<evidence type="ECO:0000256" key="4">
    <source>
        <dbReference type="ARBA" id="ARBA00022989"/>
    </source>
</evidence>
<feature type="transmembrane region" description="Helical" evidence="6">
    <location>
        <begin position="61"/>
        <end position="79"/>
    </location>
</feature>
<feature type="transmembrane region" description="Helical" evidence="6">
    <location>
        <begin position="270"/>
        <end position="288"/>
    </location>
</feature>
<feature type="domain" description="MASE1" evidence="7">
    <location>
        <begin position="15"/>
        <end position="287"/>
    </location>
</feature>
<feature type="transmembrane region" description="Helical" evidence="6">
    <location>
        <begin position="36"/>
        <end position="54"/>
    </location>
</feature>
<keyword evidence="5 6" id="KW-0472">Membrane</keyword>
<keyword evidence="3 6" id="KW-0812">Transmembrane</keyword>
<evidence type="ECO:0000313" key="9">
    <source>
        <dbReference type="Proteomes" id="UP000030351"/>
    </source>
</evidence>
<dbReference type="RefSeq" id="WP_034896880.1">
    <property type="nucleotide sequence ID" value="NZ_JRUQ01000057.1"/>
</dbReference>
<proteinExistence type="predicted"/>
<dbReference type="Proteomes" id="UP000030351">
    <property type="component" value="Unassembled WGS sequence"/>
</dbReference>
<feature type="transmembrane region" description="Helical" evidence="6">
    <location>
        <begin position="153"/>
        <end position="175"/>
    </location>
</feature>
<feature type="transmembrane region" description="Helical" evidence="6">
    <location>
        <begin position="213"/>
        <end position="232"/>
    </location>
</feature>
<dbReference type="GO" id="GO:0005886">
    <property type="term" value="C:plasma membrane"/>
    <property type="evidence" value="ECO:0007669"/>
    <property type="project" value="UniProtKB-SubCell"/>
</dbReference>
<keyword evidence="9" id="KW-1185">Reference proteome</keyword>
<dbReference type="AlphaFoldDB" id="A0A0A3YUE9"/>
<evidence type="ECO:0000313" key="8">
    <source>
        <dbReference type="EMBL" id="KGT89129.1"/>
    </source>
</evidence>
<evidence type="ECO:0000259" key="7">
    <source>
        <dbReference type="Pfam" id="PF05231"/>
    </source>
</evidence>
<gene>
    <name evidence="8" type="ORF">NG99_20065</name>
</gene>
<evidence type="ECO:0000256" key="1">
    <source>
        <dbReference type="ARBA" id="ARBA00004651"/>
    </source>
</evidence>
<sequence length="418" mass="45379">MKKSGSERYYLVLYLSVWSVLYFALGYFSLLIDDPASRVALVWFPAGVAVSAFLSSQRKHWLLIYIVLFLTRTLLDVAVRHSIGTSFAISLVSLTCDLSVAWSVVRFAGHADDLRKAVVWLIAVCVFSAVAALAGTSWLSMQNGISIAHSISIWWAANVVGNIMVTTVLTGLLRGGGPSLKLRWRSALAGALLTAVSTVLIFTLPPFREDEVGLIYTLACLPVLITVIIPVISGNRAGALVYTLFCSIAIYFSWQQIGPFFIKGLRHGEPLLVAQCYLAGTALLMIFIRIQTDSVQKGQAAARHAVGETAYCLDTTTGVINWDPMTPPGMEKIISAVGSREALFALVSPSVKADIASRWQSALTANNIDEEYRFPLPLADGEELAITERNLVCLPGPHGTVLIGYWSLSQPLITLKTG</sequence>
<keyword evidence="2" id="KW-1003">Cell membrane</keyword>
<feature type="transmembrane region" description="Helical" evidence="6">
    <location>
        <begin position="85"/>
        <end position="105"/>
    </location>
</feature>
<accession>A0A0A3YUE9</accession>
<dbReference type="OrthoDB" id="6904622at2"/>
<keyword evidence="4 6" id="KW-1133">Transmembrane helix</keyword>
<evidence type="ECO:0000256" key="2">
    <source>
        <dbReference type="ARBA" id="ARBA00022475"/>
    </source>
</evidence>
<evidence type="ECO:0000256" key="5">
    <source>
        <dbReference type="ARBA" id="ARBA00023136"/>
    </source>
</evidence>
<name>A0A0A3YUE9_9GAMM</name>
<comment type="subcellular location">
    <subcellularLocation>
        <location evidence="1">Cell membrane</location>
        <topology evidence="1">Multi-pass membrane protein</topology>
    </subcellularLocation>
</comment>
<comment type="caution">
    <text evidence="8">The sequence shown here is derived from an EMBL/GenBank/DDBJ whole genome shotgun (WGS) entry which is preliminary data.</text>
</comment>
<dbReference type="STRING" id="371042.NG99_20065"/>
<dbReference type="Pfam" id="PF05231">
    <property type="entry name" value="MASE1"/>
    <property type="match status" value="1"/>
</dbReference>
<dbReference type="InterPro" id="IPR007895">
    <property type="entry name" value="MASE1"/>
</dbReference>
<feature type="transmembrane region" description="Helical" evidence="6">
    <location>
        <begin position="12"/>
        <end position="30"/>
    </location>
</feature>
<evidence type="ECO:0000256" key="3">
    <source>
        <dbReference type="ARBA" id="ARBA00022692"/>
    </source>
</evidence>
<dbReference type="eggNOG" id="COG3447">
    <property type="taxonomic scope" value="Bacteria"/>
</dbReference>
<dbReference type="EMBL" id="JRUQ01000057">
    <property type="protein sequence ID" value="KGT89129.1"/>
    <property type="molecule type" value="Genomic_DNA"/>
</dbReference>
<protein>
    <recommendedName>
        <fullName evidence="7">MASE1 domain-containing protein</fullName>
    </recommendedName>
</protein>
<feature type="transmembrane region" description="Helical" evidence="6">
    <location>
        <begin position="117"/>
        <end position="141"/>
    </location>
</feature>
<organism evidence="8 9">
    <name type="scientific">Erwinia typographi</name>
    <dbReference type="NCBI Taxonomy" id="371042"/>
    <lineage>
        <taxon>Bacteria</taxon>
        <taxon>Pseudomonadati</taxon>
        <taxon>Pseudomonadota</taxon>
        <taxon>Gammaproteobacteria</taxon>
        <taxon>Enterobacterales</taxon>
        <taxon>Erwiniaceae</taxon>
        <taxon>Erwinia</taxon>
    </lineage>
</organism>
<reference evidence="8 9" key="1">
    <citation type="submission" date="2014-10" db="EMBL/GenBank/DDBJ databases">
        <title>Genome sequence of Erwinia typographi M043b.</title>
        <authorList>
            <person name="Chan K.-G."/>
            <person name="Tan W.-S."/>
        </authorList>
    </citation>
    <scope>NUCLEOTIDE SEQUENCE [LARGE SCALE GENOMIC DNA]</scope>
    <source>
        <strain evidence="8 9">M043b</strain>
    </source>
</reference>
<feature type="transmembrane region" description="Helical" evidence="6">
    <location>
        <begin position="239"/>
        <end position="258"/>
    </location>
</feature>
<evidence type="ECO:0000256" key="6">
    <source>
        <dbReference type="SAM" id="Phobius"/>
    </source>
</evidence>